<evidence type="ECO:0000256" key="1">
    <source>
        <dbReference type="SAM" id="Phobius"/>
    </source>
</evidence>
<keyword evidence="3" id="KW-1185">Reference proteome</keyword>
<comment type="caution">
    <text evidence="2">The sequence shown here is derived from an EMBL/GenBank/DDBJ whole genome shotgun (WGS) entry which is preliminary data.</text>
</comment>
<keyword evidence="1" id="KW-0812">Transmembrane</keyword>
<evidence type="ECO:0000313" key="3">
    <source>
        <dbReference type="Proteomes" id="UP001215956"/>
    </source>
</evidence>
<feature type="transmembrane region" description="Helical" evidence="1">
    <location>
        <begin position="33"/>
        <end position="57"/>
    </location>
</feature>
<reference evidence="2 3" key="1">
    <citation type="submission" date="2023-03" db="EMBL/GenBank/DDBJ databases">
        <title>Whole genome sequencing of Methanotrichaceae archaeon M04Ac.</title>
        <authorList>
            <person name="Khomyakova M.A."/>
            <person name="Merkel A.Y."/>
            <person name="Slobodkin A.I."/>
        </authorList>
    </citation>
    <scope>NUCLEOTIDE SEQUENCE [LARGE SCALE GENOMIC DNA]</scope>
    <source>
        <strain evidence="2 3">M04Ac</strain>
    </source>
</reference>
<gene>
    <name evidence="2" type="ORF">P0O24_08125</name>
</gene>
<dbReference type="EMBL" id="JARFPL010000023">
    <property type="protein sequence ID" value="MDF0593546.1"/>
    <property type="molecule type" value="Genomic_DNA"/>
</dbReference>
<keyword evidence="1" id="KW-1133">Transmembrane helix</keyword>
<name>A0ABT5XFR9_9EURY</name>
<dbReference type="RefSeq" id="WP_316969251.1">
    <property type="nucleotide sequence ID" value="NZ_JARFPL010000023.1"/>
</dbReference>
<evidence type="ECO:0000313" key="2">
    <source>
        <dbReference type="EMBL" id="MDF0593546.1"/>
    </source>
</evidence>
<keyword evidence="1" id="KW-0472">Membrane</keyword>
<sequence>MEREKKIKLLGLNLGVAAANIIIFSPGGLIPEIFGASTLIAAFGVSSIVLSGAGLIYGNYVLLKEPEVSTPANKIMMAEDYVERLEAHRRLKTFERNVDILLDQIDRLQNKNKIIRDILLQIFSASEMSYKKFDAVIAEVERIFFMNLRSILNKMDAFDEEDYNFIKTRRESGDFSEEFMEEKVKVYNQYITFVKSATEDNEQILLKLDKLLLEISGLNTVESGQLEEMAGMREIDDLIKQAKNYKN</sequence>
<feature type="transmembrane region" description="Helical" evidence="1">
    <location>
        <begin position="7"/>
        <end position="27"/>
    </location>
</feature>
<organism evidence="2 3">
    <name type="scientific">Candidatus Methanocrinis alkalitolerans</name>
    <dbReference type="NCBI Taxonomy" id="3033395"/>
    <lineage>
        <taxon>Archaea</taxon>
        <taxon>Methanobacteriati</taxon>
        <taxon>Methanobacteriota</taxon>
        <taxon>Stenosarchaea group</taxon>
        <taxon>Methanomicrobia</taxon>
        <taxon>Methanotrichales</taxon>
        <taxon>Methanotrichaceae</taxon>
        <taxon>Methanocrinis</taxon>
    </lineage>
</organism>
<dbReference type="Proteomes" id="UP001215956">
    <property type="component" value="Unassembled WGS sequence"/>
</dbReference>
<accession>A0ABT5XFR9</accession>
<proteinExistence type="predicted"/>
<evidence type="ECO:0008006" key="4">
    <source>
        <dbReference type="Google" id="ProtNLM"/>
    </source>
</evidence>
<protein>
    <recommendedName>
        <fullName evidence="4">5-bromo-4-chloroindolyl phosphate hydrolysis protein</fullName>
    </recommendedName>
</protein>